<keyword evidence="3" id="KW-0732">Signal</keyword>
<sequence>MISFSQMLFPFFVILLKLNTTRLHYESFKNIVIQHHSVKTIKEEEKICTCYGFSSIEACQKQFLKITGSDGDVEDYPMVLSSIEKIQEDYEKSTNIFAPILSDSIKEISFEIKNERIPHLLLLGYDNPTVKIKSTFSQLQFLQDFVDIGCNILFDVPENANYSIQGFQAEYFYRVFKLDSVKPMTLHLQSRSLSLSSLTGRIKYIFPPNNRMNYIFPETITDMVIGKNSVKFLANKEVFYDFPYESQTNLVFSKVDNESISQVITVSMDPNIKELGYVEDYPYFDITSTKIYCKGKWPTHDLKKPISKGLLVLSQNCEVYLTQSAPISSGKVYLDGTQFDFEFSFTGTLYTINTENTVNVNIYLSNEYQECRPFSTLLNITYYIPFWTHFLNIHTYMANSKFSNTTLIYENDSENLVTVNVGIIPEKSDFYYDISDMIEMSYKILYMPKNFYVKTYGNYFSEVFFKSVVTTTELKGNFSILVIRVFRPDIVYLPDIICIDSDDYVCSKGVAYHIKGKDFPNYYKFFQSTNREIMIYIDSKEIIDFSEFPNSLINFYFYGNEMHVKGSIPGSNLRFYVSNIYLEDDTIIASSQFSIDSNSKLIGIKNLKISENSVYHLSFPLNNPSIIDQCQNIEISDYDISRIEIRFNTDGLELLVVMKTSKQYSVKLSNQNLFCSRVGDIAFHCPESVKSLKCGSIVLQDGHNISFTGKWNGKSISPYLLSQFGGTIVQPENGIIPYFISQDMPTITGKTQEFRTIYISSISNPDNNQYTLNDFYEIVKDPNFTFTALVNNVPNISIDFTQNEDTLYNRIFHYSGDLPIIVPLNPKAFYYIKTEKITYKDTTLYSTDHVDIRIPPFVETSSFDSKAYVKCHVYLDDISDLKKYEGCNEIIFTNIQPFLPLSCISEDIHQNLKVNSLKLLTMSKTEIPIINIADDFIDISLKDRKKFIFPLLDELIIGSNCDYVQLISSGNHRFTKITFTYLSSQSDDSQVLLSGDLRNCIIKARRIVTSIDVPYIDALGYTPEIVSAQNNEKISIGILNYEIDTSMTIYPNIEINIYNYILPTSNINLIPFKYIFNGESIGQVRSKYPVLFDWDSIIDQESTSIWTLYLHPQFSSRVVTESEIMNLRNNSPYILWDIPNFNDNNQLKISYGSSETYGFKNDDSILGIQFDESGVKLSFIKEIQEFKACIGVQSCPSEYEHHYSSINEMLNSIENTTIFKIYLTKSDSIDSNLMKKKYFEIHSSSIDNKLNITGLNSNDVIGLNISNISINFENQLECNFYCRQSIISTSISNTLAFFDLDIDLATINSSSVELFGYSVSIHSLGNTTLKYGTISGIVSFLINNEEHVIHCQDLTLYDSEEDVDKEFQIECSGDSSIDIDITLSHVSKLHFDCNQGSNSISNIKMNWNKESLIVLFSNSILSEQNINLYLNILKSVIFQIEEVQKEGGEAATWELKEDSMTINIYQLKLEGSIMLASEKMIVIINDYQSEVDTPFKFGISSKGSSKVIIPAIRNINNIELVNQQAETISNMPFDLIEIIHILTTISEESSKVISLTYTSEFDNHGFREDHHIFSLETTSNSINIHLKEINTLPMTVCFSNPENHECPQGYLLDSNFDDEQFQYLSGISKLETLNIKMNKQNAVIKITKNIVNLNILGEGIVSELSVSSTTITKIELSQISATISKLPDIILFVLHDSFFSLQDSISSQLKIVCDYESFTQLRTTIRYEELTINPTKEIADILITSSGIQFRNNNNIGNGPIINTNTLKLHLLNPSLNFAIDAEYSVNLEMTIYQDTTISLFGEWYQTQNSKYDLYCNENNIKITGESYSSPFIYHNFAEIISDLKERPTRKICVGTKEECKTIEISQESDISSTGDLTSIIGDDKNIEVLFFNKVDLNFDMSNEIQTLILVGQKSENQNIEVQLLNFNLARLFSLKLKSVITKLPNVEEIPEIHWKSLSMTSSGLKYESNYKIYIDDIDSDIDSLLNSNNIYLNQQINLVEPPTASSEEEKKVYYLNINSEYVSFTSGPLLYIFDKQTESMKGTKNINLNISSIAFTLVSEPAARLIFNIDSPNVKVETQLITDNLGENENGNMKFIMKSSKNNPESNSLKIQLSISTNDNETPQNKEYFIPINFEFSDSSEVSLGTKITKLPYLRYKGKNNVLKSKETEIIIKQLRFEKESTLNILSNTKLILPELEINSENNIFPIQIDITSKYMNAIVVEDTKEIKATTLVFTYSKSQELINDNEDLCSQPWEILKTFGIHHINTFEYPNVDIHGFRKELHLFTVIKTERNLIMKSQYRSNKELPMKICVGKKCIKDEIDDYQYYYNQEEFQPNIIPHNIEKLAIDVNKDITISELSIQSTFILSGENNQINMKLTLNSIIIDISNVILSNYVSFKECSIKLSHVSYAKDISIDYESSVVESDYISSRIVSHSEVRKLKIHNFVSEFTLTDLIPNTVMKSREYDLILTGSIVRIILTLSQNVNQKSLDSISTTITLNNEGSISFEGGWSQIPSEYPLQINANNNYITLKGIKSIPSFISGSTYVKIYDGKPKPPTNNGIIAGVVNEEGAIEREEINLQGQTTLNGVDIDTMEEKEIKIENVSIASGSTITAKKLTIDSTLSMSGSSVLKASENDQIKFEKESEIVFSEDQGQLPKLDLGKSSSHAQIPKSIIIKLDFENQKEEDIISDFQKGKEIISGYNWNCEEWKTISTFTKPDDISIDFSYSCVVGSEPAKPTQQKIQTKLITTNQKENIFSSKKIVNDLLEDQYISLVLMVMNDSDITIFNSEGETSGENEPQDSEEPSNTGMIVGIVIGVIAVIVIVVVVVIVVLKRKQNAEKSSVSSNSSSVSDKTESQSEL</sequence>
<evidence type="ECO:0000313" key="4">
    <source>
        <dbReference type="EMBL" id="OHT05510.1"/>
    </source>
</evidence>
<comment type="caution">
    <text evidence="4">The sequence shown here is derived from an EMBL/GenBank/DDBJ whole genome shotgun (WGS) entry which is preliminary data.</text>
</comment>
<keyword evidence="2" id="KW-1133">Transmembrane helix</keyword>
<gene>
    <name evidence="4" type="ORF">TRFO_26700</name>
</gene>
<proteinExistence type="predicted"/>
<feature type="compositionally biased region" description="Low complexity" evidence="1">
    <location>
        <begin position="2842"/>
        <end position="2852"/>
    </location>
</feature>
<dbReference type="RefSeq" id="XP_068358646.1">
    <property type="nucleotide sequence ID" value="XM_068505110.1"/>
</dbReference>
<feature type="compositionally biased region" description="Acidic residues" evidence="1">
    <location>
        <begin position="2793"/>
        <end position="2804"/>
    </location>
</feature>
<keyword evidence="2" id="KW-0812">Transmembrane</keyword>
<keyword evidence="2" id="KW-0472">Membrane</keyword>
<dbReference type="VEuPathDB" id="TrichDB:TRFO_26700"/>
<reference evidence="4" key="1">
    <citation type="submission" date="2016-10" db="EMBL/GenBank/DDBJ databases">
        <authorList>
            <person name="Benchimol M."/>
            <person name="Almeida L.G."/>
            <person name="Vasconcelos A.T."/>
            <person name="Perreira-Neves A."/>
            <person name="Rosa I.A."/>
            <person name="Tasca T."/>
            <person name="Bogo M.R."/>
            <person name="de Souza W."/>
        </authorList>
    </citation>
    <scope>NUCLEOTIDE SEQUENCE [LARGE SCALE GENOMIC DNA]</scope>
    <source>
        <strain evidence="4">K</strain>
    </source>
</reference>
<evidence type="ECO:0000256" key="2">
    <source>
        <dbReference type="SAM" id="Phobius"/>
    </source>
</evidence>
<name>A0A1J4K711_9EUKA</name>
<evidence type="ECO:0000256" key="1">
    <source>
        <dbReference type="SAM" id="MobiDB-lite"/>
    </source>
</evidence>
<feature type="region of interest" description="Disordered" evidence="1">
    <location>
        <begin position="2787"/>
        <end position="2806"/>
    </location>
</feature>
<organism evidence="4 5">
    <name type="scientific">Tritrichomonas foetus</name>
    <dbReference type="NCBI Taxonomy" id="1144522"/>
    <lineage>
        <taxon>Eukaryota</taxon>
        <taxon>Metamonada</taxon>
        <taxon>Parabasalia</taxon>
        <taxon>Tritrichomonadida</taxon>
        <taxon>Tritrichomonadidae</taxon>
        <taxon>Tritrichomonas</taxon>
    </lineage>
</organism>
<feature type="signal peptide" evidence="3">
    <location>
        <begin position="1"/>
        <end position="23"/>
    </location>
</feature>
<evidence type="ECO:0000313" key="5">
    <source>
        <dbReference type="Proteomes" id="UP000179807"/>
    </source>
</evidence>
<dbReference type="EMBL" id="MLAK01000755">
    <property type="protein sequence ID" value="OHT05510.1"/>
    <property type="molecule type" value="Genomic_DNA"/>
</dbReference>
<evidence type="ECO:0000256" key="3">
    <source>
        <dbReference type="SAM" id="SignalP"/>
    </source>
</evidence>
<protein>
    <submittedName>
        <fullName evidence="4">Uncharacterized protein</fullName>
    </submittedName>
</protein>
<dbReference type="Proteomes" id="UP000179807">
    <property type="component" value="Unassembled WGS sequence"/>
</dbReference>
<dbReference type="GeneID" id="94839814"/>
<feature type="transmembrane region" description="Helical" evidence="2">
    <location>
        <begin position="2810"/>
        <end position="2833"/>
    </location>
</feature>
<feature type="chain" id="PRO_5012995298" evidence="3">
    <location>
        <begin position="24"/>
        <end position="2861"/>
    </location>
</feature>
<feature type="region of interest" description="Disordered" evidence="1">
    <location>
        <begin position="2839"/>
        <end position="2861"/>
    </location>
</feature>
<keyword evidence="5" id="KW-1185">Reference proteome</keyword>
<accession>A0A1J4K711</accession>